<keyword evidence="4" id="KW-1185">Reference proteome</keyword>
<reference evidence="3" key="1">
    <citation type="journal article" date="2014" name="Int. J. Syst. Evol. Microbiol.">
        <title>Complete genome sequence of Corynebacterium casei LMG S-19264T (=DSM 44701T), isolated from a smear-ripened cheese.</title>
        <authorList>
            <consortium name="US DOE Joint Genome Institute (JGI-PGF)"/>
            <person name="Walter F."/>
            <person name="Albersmeier A."/>
            <person name="Kalinowski J."/>
            <person name="Ruckert C."/>
        </authorList>
    </citation>
    <scope>NUCLEOTIDE SEQUENCE</scope>
    <source>
        <strain evidence="3">VKM Ac-1321</strain>
    </source>
</reference>
<keyword evidence="1" id="KW-0812">Transmembrane</keyword>
<evidence type="ECO:0000313" key="4">
    <source>
        <dbReference type="Proteomes" id="UP001143480"/>
    </source>
</evidence>
<name>A0A9W6NTX2_9ACTN</name>
<dbReference type="RefSeq" id="WP_223101602.1">
    <property type="nucleotide sequence ID" value="NZ_BAAAXA010000003.1"/>
</dbReference>
<evidence type="ECO:0000256" key="1">
    <source>
        <dbReference type="SAM" id="Phobius"/>
    </source>
</evidence>
<gene>
    <name evidence="3" type="ORF">GCM10017581_104500</name>
</gene>
<dbReference type="Pfam" id="PF23636">
    <property type="entry name" value="DUF7144"/>
    <property type="match status" value="1"/>
</dbReference>
<organism evidence="3 4">
    <name type="scientific">Dactylosporangium matsuzakiense</name>
    <dbReference type="NCBI Taxonomy" id="53360"/>
    <lineage>
        <taxon>Bacteria</taxon>
        <taxon>Bacillati</taxon>
        <taxon>Actinomycetota</taxon>
        <taxon>Actinomycetes</taxon>
        <taxon>Micromonosporales</taxon>
        <taxon>Micromonosporaceae</taxon>
        <taxon>Dactylosporangium</taxon>
    </lineage>
</organism>
<feature type="domain" description="DUF7144" evidence="2">
    <location>
        <begin position="8"/>
        <end position="119"/>
    </location>
</feature>
<keyword evidence="1" id="KW-0472">Membrane</keyword>
<dbReference type="AlphaFoldDB" id="A0A9W6NTX2"/>
<comment type="caution">
    <text evidence="3">The sequence shown here is derived from an EMBL/GenBank/DDBJ whole genome shotgun (WGS) entry which is preliminary data.</text>
</comment>
<dbReference type="InterPro" id="IPR055568">
    <property type="entry name" value="DUF7144"/>
</dbReference>
<evidence type="ECO:0000313" key="3">
    <source>
        <dbReference type="EMBL" id="GLL08682.1"/>
    </source>
</evidence>
<reference evidence="3" key="2">
    <citation type="submission" date="2023-01" db="EMBL/GenBank/DDBJ databases">
        <authorList>
            <person name="Sun Q."/>
            <person name="Evtushenko L."/>
        </authorList>
    </citation>
    <scope>NUCLEOTIDE SEQUENCE</scope>
    <source>
        <strain evidence="3">VKM Ac-1321</strain>
    </source>
</reference>
<protein>
    <recommendedName>
        <fullName evidence="2">DUF7144 domain-containing protein</fullName>
    </recommendedName>
</protein>
<proteinExistence type="predicted"/>
<dbReference type="EMBL" id="BSFP01000173">
    <property type="protein sequence ID" value="GLL08682.1"/>
    <property type="molecule type" value="Genomic_DNA"/>
</dbReference>
<feature type="transmembrane region" description="Helical" evidence="1">
    <location>
        <begin position="12"/>
        <end position="34"/>
    </location>
</feature>
<sequence length="125" mass="13639">METFRRPFGASLMIVIGIFQVVVGLTAIFQRAFYILAGSYLFGFSVVGWGWTHLALGVLLLLAGGAVLAGQLWGRVVGIVLASLSAVANFVFLPYYPLWSMLIIAADVAVIWSLTRYGREEAVLR</sequence>
<feature type="transmembrane region" description="Helical" evidence="1">
    <location>
        <begin position="98"/>
        <end position="115"/>
    </location>
</feature>
<keyword evidence="1" id="KW-1133">Transmembrane helix</keyword>
<accession>A0A9W6NTX2</accession>
<dbReference type="Proteomes" id="UP001143480">
    <property type="component" value="Unassembled WGS sequence"/>
</dbReference>
<evidence type="ECO:0000259" key="2">
    <source>
        <dbReference type="Pfam" id="PF23636"/>
    </source>
</evidence>